<sequence>MKKLYVYADFDWLKEMELIGELGYESLRGADSYSFTFNNEWLRQHSNLFLSDDLNNYPGQQYTQPDKDIFGCFSDALPDRWGRTLLLRREQIAAAEEKRPIRRLSSFDFLTGIDDFSRMGGFR</sequence>
<dbReference type="Proteomes" id="UP000481700">
    <property type="component" value="Unassembled WGS sequence"/>
</dbReference>
<protein>
    <submittedName>
        <fullName evidence="2">Type II toxin-antitoxin system HipA family toxin</fullName>
    </submittedName>
</protein>
<dbReference type="InterPro" id="IPR017508">
    <property type="entry name" value="HipA_N1"/>
</dbReference>
<name>A0A6L3IJK2_9BACT</name>
<feature type="non-terminal residue" evidence="2">
    <location>
        <position position="123"/>
    </location>
</feature>
<accession>A0A6L3IJK2</accession>
<dbReference type="AlphaFoldDB" id="A0A6L3IJK2"/>
<evidence type="ECO:0000313" key="3">
    <source>
        <dbReference type="Proteomes" id="UP000481700"/>
    </source>
</evidence>
<feature type="domain" description="HipA N-terminal subdomain 1" evidence="1">
    <location>
        <begin position="18"/>
        <end position="99"/>
    </location>
</feature>
<dbReference type="Pfam" id="PF13657">
    <property type="entry name" value="Couple_hipA"/>
    <property type="match status" value="1"/>
</dbReference>
<proteinExistence type="predicted"/>
<comment type="caution">
    <text evidence="2">The sequence shown here is derived from an EMBL/GenBank/DDBJ whole genome shotgun (WGS) entry which is preliminary data.</text>
</comment>
<dbReference type="EMBL" id="VVZV01000172">
    <property type="protein sequence ID" value="KAA5307674.1"/>
    <property type="molecule type" value="Genomic_DNA"/>
</dbReference>
<reference evidence="2 3" key="1">
    <citation type="journal article" date="2019" name="Nat. Med.">
        <title>A library of human gut bacterial isolates paired with longitudinal multiomics data enables mechanistic microbiome research.</title>
        <authorList>
            <person name="Poyet M."/>
            <person name="Groussin M."/>
            <person name="Gibbons S.M."/>
            <person name="Avila-Pacheco J."/>
            <person name="Jiang X."/>
            <person name="Kearney S.M."/>
            <person name="Perrotta A.R."/>
            <person name="Berdy B."/>
            <person name="Zhao S."/>
            <person name="Lieberman T.D."/>
            <person name="Swanson P.K."/>
            <person name="Smith M."/>
            <person name="Roesemann S."/>
            <person name="Alexander J.E."/>
            <person name="Rich S.A."/>
            <person name="Livny J."/>
            <person name="Vlamakis H."/>
            <person name="Clish C."/>
            <person name="Bullock K."/>
            <person name="Deik A."/>
            <person name="Scott J."/>
            <person name="Pierce K.A."/>
            <person name="Xavier R.J."/>
            <person name="Alm E.J."/>
        </authorList>
    </citation>
    <scope>NUCLEOTIDE SEQUENCE [LARGE SCALE GENOMIC DNA]</scope>
    <source>
        <strain evidence="2 3">BIOML-A25</strain>
    </source>
</reference>
<evidence type="ECO:0000259" key="1">
    <source>
        <dbReference type="Pfam" id="PF13657"/>
    </source>
</evidence>
<evidence type="ECO:0000313" key="2">
    <source>
        <dbReference type="EMBL" id="KAA5307674.1"/>
    </source>
</evidence>
<dbReference type="RefSeq" id="WP_185153094.1">
    <property type="nucleotide sequence ID" value="NZ_VVZV01000172.1"/>
</dbReference>
<gene>
    <name evidence="2" type="ORF">F2Z07_25370</name>
</gene>
<organism evidence="2 3">
    <name type="scientific">Phocaeicola dorei</name>
    <dbReference type="NCBI Taxonomy" id="357276"/>
    <lineage>
        <taxon>Bacteria</taxon>
        <taxon>Pseudomonadati</taxon>
        <taxon>Bacteroidota</taxon>
        <taxon>Bacteroidia</taxon>
        <taxon>Bacteroidales</taxon>
        <taxon>Bacteroidaceae</taxon>
        <taxon>Phocaeicola</taxon>
    </lineage>
</organism>